<organism evidence="2 3">
    <name type="scientific">Haliangium ochraceum (strain DSM 14365 / JCM 11303 / SMP-2)</name>
    <dbReference type="NCBI Taxonomy" id="502025"/>
    <lineage>
        <taxon>Bacteria</taxon>
        <taxon>Pseudomonadati</taxon>
        <taxon>Myxococcota</taxon>
        <taxon>Polyangia</taxon>
        <taxon>Haliangiales</taxon>
        <taxon>Kofleriaceae</taxon>
        <taxon>Haliangium</taxon>
    </lineage>
</organism>
<evidence type="ECO:0000313" key="3">
    <source>
        <dbReference type="Proteomes" id="UP000001880"/>
    </source>
</evidence>
<dbReference type="HOGENOM" id="CLU_074571_0_0_7"/>
<dbReference type="SUPFAM" id="SSF49879">
    <property type="entry name" value="SMAD/FHA domain"/>
    <property type="match status" value="1"/>
</dbReference>
<dbReference type="SMART" id="SM00240">
    <property type="entry name" value="FHA"/>
    <property type="match status" value="1"/>
</dbReference>
<dbReference type="InterPro" id="IPR000253">
    <property type="entry name" value="FHA_dom"/>
</dbReference>
<name>D0LNV1_HALO1</name>
<dbReference type="InterPro" id="IPR050923">
    <property type="entry name" value="Cell_Proc_Reg/RNA_Proc"/>
</dbReference>
<sequence length="307" mass="33721">MDTSGLRVLLAARHLVGRSKACLLHIDDRQISGEHAALEWKGAGWEVRDLGSRNGTFVGGERLAAGARAPLPCGAELRFAQRSRWRLVDDAAPVAMAVPLVEVGAAAHAEHTVGAEDGILALPGGSDDPDVCIFQDGMGRWVLERRDQESFIEDCDCIMVDGSAFRVHLPDTIASTSGLDETPAISDLSLRFSVSTDEEYVELLVRHRAHEWKLESRAHHYPLLLLARVRLRDRSETSLPASAHGWVYQDELVEMLDCSPNRLHTDIYRARRQLAALGVAGAAALVERRASTKQLRIGVDDIDIETI</sequence>
<dbReference type="Proteomes" id="UP000001880">
    <property type="component" value="Chromosome"/>
</dbReference>
<feature type="domain" description="FHA" evidence="1">
    <location>
        <begin position="14"/>
        <end position="63"/>
    </location>
</feature>
<dbReference type="PROSITE" id="PS50006">
    <property type="entry name" value="FHA_DOMAIN"/>
    <property type="match status" value="1"/>
</dbReference>
<proteinExistence type="predicted"/>
<accession>D0LNV1</accession>
<dbReference type="EMBL" id="CP001804">
    <property type="protein sequence ID" value="ACY18777.1"/>
    <property type="molecule type" value="Genomic_DNA"/>
</dbReference>
<dbReference type="RefSeq" id="WP_012831369.1">
    <property type="nucleotide sequence ID" value="NC_013440.1"/>
</dbReference>
<dbReference type="AlphaFoldDB" id="D0LNV1"/>
<dbReference type="Pfam" id="PF00498">
    <property type="entry name" value="FHA"/>
    <property type="match status" value="1"/>
</dbReference>
<dbReference type="Gene3D" id="2.60.200.20">
    <property type="match status" value="1"/>
</dbReference>
<protein>
    <submittedName>
        <fullName evidence="2">FHA domain containing protein</fullName>
    </submittedName>
</protein>
<keyword evidence="3" id="KW-1185">Reference proteome</keyword>
<dbReference type="CDD" id="cd00060">
    <property type="entry name" value="FHA"/>
    <property type="match status" value="1"/>
</dbReference>
<reference evidence="2 3" key="1">
    <citation type="journal article" date="2010" name="Stand. Genomic Sci.">
        <title>Complete genome sequence of Haliangium ochraceum type strain (SMP-2).</title>
        <authorList>
            <consortium name="US DOE Joint Genome Institute (JGI-PGF)"/>
            <person name="Ivanova N."/>
            <person name="Daum C."/>
            <person name="Lang E."/>
            <person name="Abt B."/>
            <person name="Kopitz M."/>
            <person name="Saunders E."/>
            <person name="Lapidus A."/>
            <person name="Lucas S."/>
            <person name="Glavina Del Rio T."/>
            <person name="Nolan M."/>
            <person name="Tice H."/>
            <person name="Copeland A."/>
            <person name="Cheng J.F."/>
            <person name="Chen F."/>
            <person name="Bruce D."/>
            <person name="Goodwin L."/>
            <person name="Pitluck S."/>
            <person name="Mavromatis K."/>
            <person name="Pati A."/>
            <person name="Mikhailova N."/>
            <person name="Chen A."/>
            <person name="Palaniappan K."/>
            <person name="Land M."/>
            <person name="Hauser L."/>
            <person name="Chang Y.J."/>
            <person name="Jeffries C.D."/>
            <person name="Detter J.C."/>
            <person name="Brettin T."/>
            <person name="Rohde M."/>
            <person name="Goker M."/>
            <person name="Bristow J."/>
            <person name="Markowitz V."/>
            <person name="Eisen J.A."/>
            <person name="Hugenholtz P."/>
            <person name="Kyrpides N.C."/>
            <person name="Klenk H.P."/>
        </authorList>
    </citation>
    <scope>NUCLEOTIDE SEQUENCE [LARGE SCALE GENOMIC DNA]</scope>
    <source>
        <strain evidence="3">DSM 14365 / CIP 107738 / JCM 11303 / AJ 13395 / SMP-2</strain>
    </source>
</reference>
<evidence type="ECO:0000313" key="2">
    <source>
        <dbReference type="EMBL" id="ACY18777.1"/>
    </source>
</evidence>
<evidence type="ECO:0000259" key="1">
    <source>
        <dbReference type="PROSITE" id="PS50006"/>
    </source>
</evidence>
<dbReference type="KEGG" id="hoh:Hoch_6306"/>
<gene>
    <name evidence="2" type="ordered locus">Hoch_6306</name>
</gene>
<dbReference type="InterPro" id="IPR008984">
    <property type="entry name" value="SMAD_FHA_dom_sf"/>
</dbReference>
<dbReference type="STRING" id="502025.Hoch_6306"/>
<dbReference type="eggNOG" id="COG1716">
    <property type="taxonomic scope" value="Bacteria"/>
</dbReference>
<dbReference type="PANTHER" id="PTHR23308">
    <property type="entry name" value="NUCLEAR INHIBITOR OF PROTEIN PHOSPHATASE-1"/>
    <property type="match status" value="1"/>
</dbReference>